<dbReference type="Pfam" id="PF05724">
    <property type="entry name" value="TPMT"/>
    <property type="match status" value="1"/>
</dbReference>
<evidence type="ECO:0000313" key="6">
    <source>
        <dbReference type="Proteomes" id="UP001262889"/>
    </source>
</evidence>
<keyword evidence="1" id="KW-0597">Phosphoprotein</keyword>
<keyword evidence="2 5" id="KW-0489">Methyltransferase</keyword>
<dbReference type="Proteomes" id="UP001262889">
    <property type="component" value="Unassembled WGS sequence"/>
</dbReference>
<dbReference type="EMBL" id="JAVRHQ010000037">
    <property type="protein sequence ID" value="MDT0644837.1"/>
    <property type="molecule type" value="Genomic_DNA"/>
</dbReference>
<dbReference type="GO" id="GO:0008168">
    <property type="term" value="F:methyltransferase activity"/>
    <property type="evidence" value="ECO:0007669"/>
    <property type="project" value="UniProtKB-KW"/>
</dbReference>
<reference evidence="5 6" key="1">
    <citation type="submission" date="2023-09" db="EMBL/GenBank/DDBJ databases">
        <authorList>
            <person name="Rey-Velasco X."/>
        </authorList>
    </citation>
    <scope>NUCLEOTIDE SEQUENCE [LARGE SCALE GENOMIC DNA]</scope>
    <source>
        <strain evidence="5 6">F363</strain>
    </source>
</reference>
<dbReference type="PANTHER" id="PTHR32183:SF6">
    <property type="entry name" value="CYSTEINE SULFINATE DESULFINASE_CYSTEINE DESULFURASE AND RELATED ENZYMES"/>
    <property type="match status" value="1"/>
</dbReference>
<evidence type="ECO:0000313" key="5">
    <source>
        <dbReference type="EMBL" id="MDT0644837.1"/>
    </source>
</evidence>
<keyword evidence="6" id="KW-1185">Reference proteome</keyword>
<dbReference type="InterPro" id="IPR029063">
    <property type="entry name" value="SAM-dependent_MTases_sf"/>
</dbReference>
<keyword evidence="3" id="KW-0808">Transferase</keyword>
<name>A0ABU3CEQ3_9FLAO</name>
<dbReference type="PANTHER" id="PTHR32183">
    <property type="match status" value="1"/>
</dbReference>
<keyword evidence="4" id="KW-0949">S-adenosyl-L-methionine</keyword>
<dbReference type="SUPFAM" id="SSF53335">
    <property type="entry name" value="S-adenosyl-L-methionine-dependent methyltransferases"/>
    <property type="match status" value="1"/>
</dbReference>
<accession>A0ABU3CEQ3</accession>
<evidence type="ECO:0000256" key="1">
    <source>
        <dbReference type="ARBA" id="ARBA00022553"/>
    </source>
</evidence>
<evidence type="ECO:0000256" key="2">
    <source>
        <dbReference type="ARBA" id="ARBA00022603"/>
    </source>
</evidence>
<dbReference type="GO" id="GO:0032259">
    <property type="term" value="P:methylation"/>
    <property type="evidence" value="ECO:0007669"/>
    <property type="project" value="UniProtKB-KW"/>
</dbReference>
<dbReference type="PROSITE" id="PS51585">
    <property type="entry name" value="SAM_MT_TPMT"/>
    <property type="match status" value="1"/>
</dbReference>
<evidence type="ECO:0000256" key="3">
    <source>
        <dbReference type="ARBA" id="ARBA00022679"/>
    </source>
</evidence>
<protein>
    <submittedName>
        <fullName evidence="5">SAM-dependent methyltransferase</fullName>
    </submittedName>
</protein>
<evidence type="ECO:0000256" key="4">
    <source>
        <dbReference type="ARBA" id="ARBA00022691"/>
    </source>
</evidence>
<gene>
    <name evidence="5" type="ORF">RM553_18510</name>
</gene>
<organism evidence="5 6">
    <name type="scientific">Autumnicola tepida</name>
    <dbReference type="NCBI Taxonomy" id="3075595"/>
    <lineage>
        <taxon>Bacteria</taxon>
        <taxon>Pseudomonadati</taxon>
        <taxon>Bacteroidota</taxon>
        <taxon>Flavobacteriia</taxon>
        <taxon>Flavobacteriales</taxon>
        <taxon>Flavobacteriaceae</taxon>
        <taxon>Autumnicola</taxon>
    </lineage>
</organism>
<comment type="caution">
    <text evidence="5">The sequence shown here is derived from an EMBL/GenBank/DDBJ whole genome shotgun (WGS) entry which is preliminary data.</text>
</comment>
<dbReference type="RefSeq" id="WP_311536452.1">
    <property type="nucleotide sequence ID" value="NZ_JAVRHQ010000037.1"/>
</dbReference>
<sequence>MSKKAEKYWSARYQENNTGWDIGHISTPIKEYIDQLEDKNLKILIPGTGNAYEAEYLFNRGFSNVYVADIAKEPLLNLKKRQPAFPDSHLLHQDFFEIHDHFDLILEQTFFCAIPVTRRRDYAKKVHELLAAKGRIAGLLFNFPLTEKGPPYGGSKAEYLMYFSPYFEIKVLEPCYNSIPPRKGNELFFNFSKKENV</sequence>
<dbReference type="InterPro" id="IPR008854">
    <property type="entry name" value="TPMT"/>
</dbReference>
<proteinExistence type="predicted"/>
<dbReference type="CDD" id="cd02440">
    <property type="entry name" value="AdoMet_MTases"/>
    <property type="match status" value="1"/>
</dbReference>
<dbReference type="Gene3D" id="3.40.50.150">
    <property type="entry name" value="Vaccinia Virus protein VP39"/>
    <property type="match status" value="1"/>
</dbReference>